<keyword evidence="8" id="KW-0961">Cell wall biogenesis/degradation</keyword>
<evidence type="ECO:0000259" key="10">
    <source>
        <dbReference type="Pfam" id="PF02875"/>
    </source>
</evidence>
<sequence length="418" mass="44801">MRELSPEWVAEKAGGRLHPGGGPIRDLHWDSREVTPGSLFVALPGKRTHGRAFIPEARVRGASLVLSDRPGEATVEVEDPYQALLRLGGALRGLFPGRVLAVGGSSGKTTTKEALAQGLALPAPPGNQNTAPPLARFFLRLDPKARGAVVELGVDRVGEMAELMGLARPRLSVLTALGEEHLEAFGSLEGAIREELGLLEAEEALVSELALPYLERPYPTYGFREGAFRGEGLELGPEESAFRYRGLRVRVPYPGLGPAYGALAAMAVAEVLGEELEGVAERLSALRLPPGRMERKEVGGVVFLNDAYNANPLSVRAGLRWLAAQPGRKWAVLGEMRELGGESERLHLEVAEEAARLGLKPLYLGAFAKAQAAFGGEAAESLEEALAWLKARVAPGDLVYLKASRAVGLERILELWDA</sequence>
<keyword evidence="2" id="KW-0132">Cell division</keyword>
<keyword evidence="13" id="KW-1185">Reference proteome</keyword>
<evidence type="ECO:0000256" key="6">
    <source>
        <dbReference type="ARBA" id="ARBA00022984"/>
    </source>
</evidence>
<dbReference type="InterPro" id="IPR000713">
    <property type="entry name" value="Mur_ligase_N"/>
</dbReference>
<dbReference type="InterPro" id="IPR035911">
    <property type="entry name" value="MurE/MurF_N"/>
</dbReference>
<dbReference type="GO" id="GO:0005524">
    <property type="term" value="F:ATP binding"/>
    <property type="evidence" value="ECO:0007669"/>
    <property type="project" value="UniProtKB-KW"/>
</dbReference>
<dbReference type="InterPro" id="IPR004101">
    <property type="entry name" value="Mur_ligase_C"/>
</dbReference>
<keyword evidence="7" id="KW-0131">Cell cycle</keyword>
<evidence type="ECO:0000256" key="8">
    <source>
        <dbReference type="ARBA" id="ARBA00023316"/>
    </source>
</evidence>
<keyword evidence="4" id="KW-0067">ATP-binding</keyword>
<dbReference type="SUPFAM" id="SSF53244">
    <property type="entry name" value="MurD-like peptide ligases, peptide-binding domain"/>
    <property type="match status" value="1"/>
</dbReference>
<dbReference type="eggNOG" id="COG0770">
    <property type="taxonomic scope" value="Bacteria"/>
</dbReference>
<dbReference type="SUPFAM" id="SSF53623">
    <property type="entry name" value="MurD-like peptide ligases, catalytic domain"/>
    <property type="match status" value="1"/>
</dbReference>
<evidence type="ECO:0000256" key="2">
    <source>
        <dbReference type="ARBA" id="ARBA00022618"/>
    </source>
</evidence>
<accession>K7RIE3</accession>
<dbReference type="InterPro" id="IPR036565">
    <property type="entry name" value="Mur-like_cat_sf"/>
</dbReference>
<keyword evidence="1" id="KW-0436">Ligase</keyword>
<dbReference type="GO" id="GO:0009252">
    <property type="term" value="P:peptidoglycan biosynthetic process"/>
    <property type="evidence" value="ECO:0007669"/>
    <property type="project" value="UniProtKB-KW"/>
</dbReference>
<evidence type="ECO:0000256" key="7">
    <source>
        <dbReference type="ARBA" id="ARBA00023306"/>
    </source>
</evidence>
<dbReference type="Gene3D" id="3.40.1390.10">
    <property type="entry name" value="MurE/MurF, N-terminal domain"/>
    <property type="match status" value="1"/>
</dbReference>
<dbReference type="GO" id="GO:0016881">
    <property type="term" value="F:acid-amino acid ligase activity"/>
    <property type="evidence" value="ECO:0007669"/>
    <property type="project" value="InterPro"/>
</dbReference>
<dbReference type="Gene3D" id="3.40.1190.10">
    <property type="entry name" value="Mur-like, catalytic domain"/>
    <property type="match status" value="1"/>
</dbReference>
<protein>
    <submittedName>
        <fullName evidence="12">UDP-N-acetylmuramyl pentapeptide synthase</fullName>
    </submittedName>
</protein>
<feature type="domain" description="Mur ligase N-terminal catalytic" evidence="9">
    <location>
        <begin position="27"/>
        <end position="71"/>
    </location>
</feature>
<dbReference type="InterPro" id="IPR051046">
    <property type="entry name" value="MurCDEF_CellWall_CoF430Synth"/>
</dbReference>
<dbReference type="Pfam" id="PF02875">
    <property type="entry name" value="Mur_ligase_C"/>
    <property type="match status" value="1"/>
</dbReference>
<evidence type="ECO:0000256" key="3">
    <source>
        <dbReference type="ARBA" id="ARBA00022741"/>
    </source>
</evidence>
<evidence type="ECO:0000259" key="9">
    <source>
        <dbReference type="Pfam" id="PF01225"/>
    </source>
</evidence>
<dbReference type="KEGG" id="tos:Theos_1122"/>
<dbReference type="Proteomes" id="UP000000211">
    <property type="component" value="Chromosome"/>
</dbReference>
<dbReference type="EMBL" id="CP003249">
    <property type="protein sequence ID" value="AFV76167.1"/>
    <property type="molecule type" value="Genomic_DNA"/>
</dbReference>
<keyword evidence="6" id="KW-0573">Peptidoglycan synthesis</keyword>
<keyword evidence="5" id="KW-0133">Cell shape</keyword>
<dbReference type="AlphaFoldDB" id="K7RIE3"/>
<dbReference type="GO" id="GO:0051301">
    <property type="term" value="P:cell division"/>
    <property type="evidence" value="ECO:0007669"/>
    <property type="project" value="UniProtKB-KW"/>
</dbReference>
<dbReference type="Pfam" id="PF01225">
    <property type="entry name" value="Mur_ligase"/>
    <property type="match status" value="1"/>
</dbReference>
<dbReference type="PANTHER" id="PTHR43024:SF1">
    <property type="entry name" value="UDP-N-ACETYLMURAMOYL-TRIPEPTIDE--D-ALANYL-D-ALANINE LIGASE"/>
    <property type="match status" value="1"/>
</dbReference>
<dbReference type="InterPro" id="IPR036615">
    <property type="entry name" value="Mur_ligase_C_dom_sf"/>
</dbReference>
<evidence type="ECO:0000313" key="13">
    <source>
        <dbReference type="Proteomes" id="UP000000211"/>
    </source>
</evidence>
<reference evidence="12 13" key="1">
    <citation type="journal article" date="2013" name="Genome Announc.">
        <title>Whole Genome Sequencing of Thermus oshimai JL-2 and Thermus thermophilus JL-18, Incomplete Denitrifiers from the United States Great Basin.</title>
        <authorList>
            <person name="Murugapiran S.K."/>
            <person name="Huntemann M."/>
            <person name="Wei C.L."/>
            <person name="Han J."/>
            <person name="Detter J.C."/>
            <person name="Han C.S."/>
            <person name="Erkkila T.H."/>
            <person name="Teshima H."/>
            <person name="Chen A."/>
            <person name="Kyrpides N."/>
            <person name="Mavrommatis K."/>
            <person name="Markowitz V."/>
            <person name="Szeto E."/>
            <person name="Ivanova N."/>
            <person name="Pagani I."/>
            <person name="Lam J."/>
            <person name="McDonald A.I."/>
            <person name="Dodsworth J.A."/>
            <person name="Pati A."/>
            <person name="Goodwin L."/>
            <person name="Peters L."/>
            <person name="Pitluck S."/>
            <person name="Woyke T."/>
            <person name="Hedlund B.P."/>
        </authorList>
    </citation>
    <scope>NUCLEOTIDE SEQUENCE</scope>
    <source>
        <strain evidence="12 13">JL-2</strain>
    </source>
</reference>
<evidence type="ECO:0000256" key="5">
    <source>
        <dbReference type="ARBA" id="ARBA00022960"/>
    </source>
</evidence>
<dbReference type="SUPFAM" id="SSF63418">
    <property type="entry name" value="MurE/MurF N-terminal domain"/>
    <property type="match status" value="1"/>
</dbReference>
<dbReference type="GO" id="GO:0071555">
    <property type="term" value="P:cell wall organization"/>
    <property type="evidence" value="ECO:0007669"/>
    <property type="project" value="UniProtKB-KW"/>
</dbReference>
<evidence type="ECO:0000256" key="4">
    <source>
        <dbReference type="ARBA" id="ARBA00022840"/>
    </source>
</evidence>
<evidence type="ECO:0000256" key="1">
    <source>
        <dbReference type="ARBA" id="ARBA00022598"/>
    </source>
</evidence>
<feature type="domain" description="Mur ligase C-terminal" evidence="10">
    <location>
        <begin position="291"/>
        <end position="405"/>
    </location>
</feature>
<evidence type="ECO:0000313" key="12">
    <source>
        <dbReference type="EMBL" id="AFV76167.1"/>
    </source>
</evidence>
<dbReference type="PANTHER" id="PTHR43024">
    <property type="entry name" value="UDP-N-ACETYLMURAMOYL-TRIPEPTIDE--D-ALANYL-D-ALANINE LIGASE"/>
    <property type="match status" value="1"/>
</dbReference>
<dbReference type="InterPro" id="IPR013221">
    <property type="entry name" value="Mur_ligase_cen"/>
</dbReference>
<proteinExistence type="predicted"/>
<dbReference type="Gene3D" id="3.90.190.20">
    <property type="entry name" value="Mur ligase, C-terminal domain"/>
    <property type="match status" value="1"/>
</dbReference>
<gene>
    <name evidence="12" type="ORF">Theos_1122</name>
</gene>
<dbReference type="Pfam" id="PF08245">
    <property type="entry name" value="Mur_ligase_M"/>
    <property type="match status" value="1"/>
</dbReference>
<dbReference type="PATRIC" id="fig|751945.3.peg.1114"/>
<dbReference type="HOGENOM" id="CLU_031507_1_1_0"/>
<dbReference type="GO" id="GO:0008360">
    <property type="term" value="P:regulation of cell shape"/>
    <property type="evidence" value="ECO:0007669"/>
    <property type="project" value="UniProtKB-KW"/>
</dbReference>
<name>K7RIE3_THEOS</name>
<feature type="domain" description="Mur ligase central" evidence="11">
    <location>
        <begin position="102"/>
        <end position="269"/>
    </location>
</feature>
<evidence type="ECO:0000259" key="11">
    <source>
        <dbReference type="Pfam" id="PF08245"/>
    </source>
</evidence>
<dbReference type="STRING" id="751945.Theos_1122"/>
<keyword evidence="3" id="KW-0547">Nucleotide-binding</keyword>
<organism evidence="12 13">
    <name type="scientific">Thermus oshimai JL-2</name>
    <dbReference type="NCBI Taxonomy" id="751945"/>
    <lineage>
        <taxon>Bacteria</taxon>
        <taxon>Thermotogati</taxon>
        <taxon>Deinococcota</taxon>
        <taxon>Deinococci</taxon>
        <taxon>Thermales</taxon>
        <taxon>Thermaceae</taxon>
        <taxon>Thermus</taxon>
    </lineage>
</organism>